<dbReference type="Proteomes" id="UP000885826">
    <property type="component" value="Unassembled WGS sequence"/>
</dbReference>
<evidence type="ECO:0000313" key="3">
    <source>
        <dbReference type="EMBL" id="HEC79436.1"/>
    </source>
</evidence>
<sequence length="412" mass="47256">MNLCVILVLCGLFHADPDTVVIRGIYINPYQAAKKSYLEQVFLKADSGLINTIIVDFKSDYGFLAYPSKIELAEEMGAIKRYIDVDYLLENAALHGLKVIARIVCFRDDYLGHYDDYGIQDDSGEVWLDKNGLAWTNPYKKEVREYLLDVTKEITELGIKSVAFDYIRFPTDGAIERIKLSDVTGPRSAPILEFLKAVKEEFQSEIEIGVCVFGFAVWHALKTEGQIIEKMAEYVDVLYPMLYPSHFGWSFKREMNEYWRNYWIYFDSVEEAKRKLPDRVKVIPFVQGFDLRAESFDSDYVSAQIYGALAADADGFLIWHAGGDYSISWTSLLSVRSSILRQFAQIDLNNRMKEEGRRYQDIALHPVSALWKTQKKNLTTDRIHSRIDNLPSGKSPRTSTGIHRSFLDPVLP</sequence>
<dbReference type="Gene3D" id="3.20.20.80">
    <property type="entry name" value="Glycosidases"/>
    <property type="match status" value="1"/>
</dbReference>
<dbReference type="AlphaFoldDB" id="A0A9C9K0W4"/>
<reference evidence="3" key="1">
    <citation type="journal article" date="2020" name="mSystems">
        <title>Genome- and Community-Level Interaction Insights into Carbon Utilization and Element Cycling Functions of Hydrothermarchaeota in Hydrothermal Sediment.</title>
        <authorList>
            <person name="Zhou Z."/>
            <person name="Liu Y."/>
            <person name="Xu W."/>
            <person name="Pan J."/>
            <person name="Luo Z.H."/>
            <person name="Li M."/>
        </authorList>
    </citation>
    <scope>NUCLEOTIDE SEQUENCE</scope>
    <source>
        <strain evidence="3">HyVt-388</strain>
    </source>
</reference>
<proteinExistence type="predicted"/>
<dbReference type="InterPro" id="IPR025275">
    <property type="entry name" value="DUF4015"/>
</dbReference>
<feature type="region of interest" description="Disordered" evidence="1">
    <location>
        <begin position="383"/>
        <end position="412"/>
    </location>
</feature>
<gene>
    <name evidence="3" type="ORF">ENI34_09925</name>
</gene>
<dbReference type="Pfam" id="PF13200">
    <property type="entry name" value="DUF4015"/>
    <property type="match status" value="1"/>
</dbReference>
<dbReference type="SUPFAM" id="SSF51445">
    <property type="entry name" value="(Trans)glycosidases"/>
    <property type="match status" value="1"/>
</dbReference>
<protein>
    <recommendedName>
        <fullName evidence="2">DUF4015 domain-containing protein</fullName>
    </recommendedName>
</protein>
<dbReference type="InterPro" id="IPR017853">
    <property type="entry name" value="GH"/>
</dbReference>
<dbReference type="EMBL" id="DRIG01000101">
    <property type="protein sequence ID" value="HEC79436.1"/>
    <property type="molecule type" value="Genomic_DNA"/>
</dbReference>
<organism evidence="3 4">
    <name type="scientific">candidate division WOR-3 bacterium</name>
    <dbReference type="NCBI Taxonomy" id="2052148"/>
    <lineage>
        <taxon>Bacteria</taxon>
        <taxon>Bacteria division WOR-3</taxon>
    </lineage>
</organism>
<evidence type="ECO:0000259" key="2">
    <source>
        <dbReference type="Pfam" id="PF13200"/>
    </source>
</evidence>
<evidence type="ECO:0000256" key="1">
    <source>
        <dbReference type="SAM" id="MobiDB-lite"/>
    </source>
</evidence>
<comment type="caution">
    <text evidence="3">The sequence shown here is derived from an EMBL/GenBank/DDBJ whole genome shotgun (WGS) entry which is preliminary data.</text>
</comment>
<name>A0A9C9K0W4_UNCW3</name>
<accession>A0A9C9K0W4</accession>
<feature type="domain" description="DUF4015" evidence="2">
    <location>
        <begin position="24"/>
        <end position="325"/>
    </location>
</feature>
<evidence type="ECO:0000313" key="4">
    <source>
        <dbReference type="Proteomes" id="UP000885826"/>
    </source>
</evidence>